<accession>A0A183HNK4</accession>
<evidence type="ECO:0000313" key="1">
    <source>
        <dbReference type="EMBL" id="VDO58566.1"/>
    </source>
</evidence>
<dbReference type="EMBL" id="UZAJ01010747">
    <property type="protein sequence ID" value="VDO58566.1"/>
    <property type="molecule type" value="Genomic_DNA"/>
</dbReference>
<sequence>MTDGVQMLFLIGHGDDACRYLQAHGFWSKSFHFAKNLCSLLAANIGDWNRLSSLLMQNSKIAVARHLLKTVEARSIFVAYRPPAESTDEIEEVISETPD</sequence>
<dbReference type="STRING" id="387005.A0A183HNK4"/>
<dbReference type="AlphaFoldDB" id="A0A183HNK4"/>
<gene>
    <name evidence="1" type="ORF">OFLC_LOCUS9063</name>
</gene>
<dbReference type="Proteomes" id="UP000267606">
    <property type="component" value="Unassembled WGS sequence"/>
</dbReference>
<reference evidence="3" key="1">
    <citation type="submission" date="2016-06" db="UniProtKB">
        <authorList>
            <consortium name="WormBaseParasite"/>
        </authorList>
    </citation>
    <scope>IDENTIFICATION</scope>
</reference>
<protein>
    <submittedName>
        <fullName evidence="3">Rav1p_C domain-containing protein</fullName>
    </submittedName>
</protein>
<organism evidence="3">
    <name type="scientific">Onchocerca flexuosa</name>
    <dbReference type="NCBI Taxonomy" id="387005"/>
    <lineage>
        <taxon>Eukaryota</taxon>
        <taxon>Metazoa</taxon>
        <taxon>Ecdysozoa</taxon>
        <taxon>Nematoda</taxon>
        <taxon>Chromadorea</taxon>
        <taxon>Rhabditida</taxon>
        <taxon>Spirurina</taxon>
        <taxon>Spiruromorpha</taxon>
        <taxon>Filarioidea</taxon>
        <taxon>Onchocercidae</taxon>
        <taxon>Onchocerca</taxon>
    </lineage>
</organism>
<evidence type="ECO:0000313" key="3">
    <source>
        <dbReference type="WBParaSite" id="OFLC_0000906501-mRNA-1"/>
    </source>
</evidence>
<evidence type="ECO:0000313" key="2">
    <source>
        <dbReference type="Proteomes" id="UP000267606"/>
    </source>
</evidence>
<proteinExistence type="predicted"/>
<reference evidence="1 2" key="2">
    <citation type="submission" date="2018-11" db="EMBL/GenBank/DDBJ databases">
        <authorList>
            <consortium name="Pathogen Informatics"/>
        </authorList>
    </citation>
    <scope>NUCLEOTIDE SEQUENCE [LARGE SCALE GENOMIC DNA]</scope>
</reference>
<name>A0A183HNK4_9BILA</name>
<keyword evidence="2" id="KW-1185">Reference proteome</keyword>
<dbReference type="WBParaSite" id="OFLC_0000906501-mRNA-1">
    <property type="protein sequence ID" value="OFLC_0000906501-mRNA-1"/>
    <property type="gene ID" value="OFLC_0000906501"/>
</dbReference>